<comment type="cofactor">
    <cofactor evidence="1">
        <name>pyridoxal 5'-phosphate</name>
        <dbReference type="ChEBI" id="CHEBI:597326"/>
    </cofactor>
</comment>
<evidence type="ECO:0000313" key="6">
    <source>
        <dbReference type="EMBL" id="VEA75721.1"/>
    </source>
</evidence>
<evidence type="ECO:0000256" key="1">
    <source>
        <dbReference type="ARBA" id="ARBA00001933"/>
    </source>
</evidence>
<dbReference type="EMBL" id="LR134156">
    <property type="protein sequence ID" value="VEA75721.1"/>
    <property type="molecule type" value="Genomic_DNA"/>
</dbReference>
<evidence type="ECO:0000256" key="4">
    <source>
        <dbReference type="ARBA" id="ARBA00050776"/>
    </source>
</evidence>
<dbReference type="GO" id="GO:0031071">
    <property type="term" value="F:cysteine desulfurase activity"/>
    <property type="evidence" value="ECO:0007669"/>
    <property type="project" value="UniProtKB-EC"/>
</dbReference>
<dbReference type="InterPro" id="IPR015424">
    <property type="entry name" value="PyrdxlP-dep_Trfase"/>
</dbReference>
<dbReference type="SUPFAM" id="SSF53383">
    <property type="entry name" value="PLP-dependent transferases"/>
    <property type="match status" value="1"/>
</dbReference>
<protein>
    <submittedName>
        <fullName evidence="6">L-cysteine desulfurase</fullName>
        <ecNumber evidence="6">2.8.1.7</ecNumber>
    </submittedName>
</protein>
<gene>
    <name evidence="6" type="primary">iscS_3</name>
    <name evidence="6" type="ORF">NCTC10047_01570</name>
</gene>
<comment type="similarity">
    <text evidence="2">Belongs to the class-V pyridoxal-phosphate-dependent aminotransferase family. NifS/IscS subfamily.</text>
</comment>
<dbReference type="PANTHER" id="PTHR11601:SF34">
    <property type="entry name" value="CYSTEINE DESULFURASE"/>
    <property type="match status" value="1"/>
</dbReference>
<accession>A0A447R107</accession>
<dbReference type="Gene3D" id="3.40.640.10">
    <property type="entry name" value="Type I PLP-dependent aspartate aminotransferase-like (Major domain)"/>
    <property type="match status" value="1"/>
</dbReference>
<evidence type="ECO:0000313" key="7">
    <source>
        <dbReference type="Proteomes" id="UP000275676"/>
    </source>
</evidence>
<comment type="catalytic activity">
    <reaction evidence="4">
        <text>(sulfur carrier)-H + L-cysteine = (sulfur carrier)-SH + L-alanine</text>
        <dbReference type="Rhea" id="RHEA:43892"/>
        <dbReference type="Rhea" id="RHEA-COMP:14737"/>
        <dbReference type="Rhea" id="RHEA-COMP:14739"/>
        <dbReference type="ChEBI" id="CHEBI:29917"/>
        <dbReference type="ChEBI" id="CHEBI:35235"/>
        <dbReference type="ChEBI" id="CHEBI:57972"/>
        <dbReference type="ChEBI" id="CHEBI:64428"/>
        <dbReference type="EC" id="2.8.1.7"/>
    </reaction>
</comment>
<name>A0A447R107_SALER</name>
<sequence>MSFSGHKIYGPKGIGALYVRRKPRIRIEAQMHGGGHERGMRSGTLPVHQIVGMGEAYRIAKEEMETEMARLRGLRNRLWNGIKDIEEVYLNGDLEQGAPTFST</sequence>
<proteinExistence type="inferred from homology"/>
<feature type="domain" description="Aminotransferase class V" evidence="5">
    <location>
        <begin position="1"/>
        <end position="93"/>
    </location>
</feature>
<dbReference type="InterPro" id="IPR015422">
    <property type="entry name" value="PyrdxlP-dep_Trfase_small"/>
</dbReference>
<evidence type="ECO:0000256" key="3">
    <source>
        <dbReference type="ARBA" id="ARBA00022898"/>
    </source>
</evidence>
<dbReference type="Pfam" id="PF00266">
    <property type="entry name" value="Aminotran_5"/>
    <property type="match status" value="1"/>
</dbReference>
<dbReference type="InterPro" id="IPR015421">
    <property type="entry name" value="PyrdxlP-dep_Trfase_major"/>
</dbReference>
<organism evidence="6 7">
    <name type="scientific">Salmonella enterica subsp. arizonae</name>
    <dbReference type="NCBI Taxonomy" id="59203"/>
    <lineage>
        <taxon>Bacteria</taxon>
        <taxon>Pseudomonadati</taxon>
        <taxon>Pseudomonadota</taxon>
        <taxon>Gammaproteobacteria</taxon>
        <taxon>Enterobacterales</taxon>
        <taxon>Enterobacteriaceae</taxon>
        <taxon>Salmonella</taxon>
    </lineage>
</organism>
<evidence type="ECO:0000259" key="5">
    <source>
        <dbReference type="Pfam" id="PF00266"/>
    </source>
</evidence>
<dbReference type="InterPro" id="IPR000192">
    <property type="entry name" value="Aminotrans_V_dom"/>
</dbReference>
<dbReference type="AlphaFoldDB" id="A0A447R107"/>
<keyword evidence="3" id="KW-0663">Pyridoxal phosphate</keyword>
<dbReference type="EC" id="2.8.1.7" evidence="6"/>
<dbReference type="Proteomes" id="UP000275676">
    <property type="component" value="Chromosome"/>
</dbReference>
<dbReference type="Gene3D" id="3.90.1150.10">
    <property type="entry name" value="Aspartate Aminotransferase, domain 1"/>
    <property type="match status" value="1"/>
</dbReference>
<keyword evidence="6" id="KW-0808">Transferase</keyword>
<evidence type="ECO:0000256" key="2">
    <source>
        <dbReference type="ARBA" id="ARBA00006490"/>
    </source>
</evidence>
<dbReference type="PANTHER" id="PTHR11601">
    <property type="entry name" value="CYSTEINE DESULFURYLASE FAMILY MEMBER"/>
    <property type="match status" value="1"/>
</dbReference>
<reference evidence="6 7" key="1">
    <citation type="submission" date="2018-12" db="EMBL/GenBank/DDBJ databases">
        <authorList>
            <consortium name="Pathogen Informatics"/>
        </authorList>
    </citation>
    <scope>NUCLEOTIDE SEQUENCE [LARGE SCALE GENOMIC DNA]</scope>
    <source>
        <strain evidence="6 7">NCTC10047</strain>
    </source>
</reference>